<dbReference type="InterPro" id="IPR044946">
    <property type="entry name" value="Restrct_endonuc_typeI_TRD_sf"/>
</dbReference>
<proteinExistence type="predicted"/>
<dbReference type="SUPFAM" id="SSF116734">
    <property type="entry name" value="DNA methylase specificity domain"/>
    <property type="match status" value="1"/>
</dbReference>
<dbReference type="PANTHER" id="PTHR30408">
    <property type="entry name" value="TYPE-1 RESTRICTION ENZYME ECOKI SPECIFICITY PROTEIN"/>
    <property type="match status" value="1"/>
</dbReference>
<gene>
    <name evidence="3" type="ORF">ACFS1K_13185</name>
</gene>
<dbReference type="InterPro" id="IPR052021">
    <property type="entry name" value="Type-I_RS_S_subunit"/>
</dbReference>
<dbReference type="Proteomes" id="UP001597532">
    <property type="component" value="Unassembled WGS sequence"/>
</dbReference>
<evidence type="ECO:0000256" key="1">
    <source>
        <dbReference type="ARBA" id="ARBA00022747"/>
    </source>
</evidence>
<comment type="caution">
    <text evidence="3">The sequence shown here is derived from an EMBL/GenBank/DDBJ whole genome shotgun (WGS) entry which is preliminary data.</text>
</comment>
<evidence type="ECO:0000256" key="2">
    <source>
        <dbReference type="ARBA" id="ARBA00023125"/>
    </source>
</evidence>
<dbReference type="Gene3D" id="3.90.220.20">
    <property type="entry name" value="DNA methylase specificity domains"/>
    <property type="match status" value="1"/>
</dbReference>
<evidence type="ECO:0000313" key="4">
    <source>
        <dbReference type="Proteomes" id="UP001597532"/>
    </source>
</evidence>
<sequence>MLRKEWKKYSVEEIIHDLFDGPHATPKSSNSGPVFLGIRNISEDNRIDLSEIRHISEEDFAKWTKRVLPQKDDLVFIYEATLDRYALIPADLKCCLGRRMALLRLNTLKVNPSFLLYYFGSSEWKQTVSQNLIVGATVNNTCENDCVLLLISDLFLNFYFCSVSQSPPT</sequence>
<keyword evidence="1" id="KW-0680">Restriction system</keyword>
<keyword evidence="2" id="KW-0238">DNA-binding</keyword>
<dbReference type="EMBL" id="JBHUOK010000030">
    <property type="protein sequence ID" value="MFD2790722.1"/>
    <property type="molecule type" value="Genomic_DNA"/>
</dbReference>
<keyword evidence="4" id="KW-1185">Reference proteome</keyword>
<dbReference type="RefSeq" id="WP_251806578.1">
    <property type="nucleotide sequence ID" value="NZ_CP166679.1"/>
</dbReference>
<dbReference type="PANTHER" id="PTHR30408:SF12">
    <property type="entry name" value="TYPE I RESTRICTION ENZYME MJAVIII SPECIFICITY SUBUNIT"/>
    <property type="match status" value="1"/>
</dbReference>
<name>A0ABW5VGA8_9FLAO</name>
<organism evidence="3 4">
    <name type="scientific">Arenibacter antarcticus</name>
    <dbReference type="NCBI Taxonomy" id="2040469"/>
    <lineage>
        <taxon>Bacteria</taxon>
        <taxon>Pseudomonadati</taxon>
        <taxon>Bacteroidota</taxon>
        <taxon>Flavobacteriia</taxon>
        <taxon>Flavobacteriales</taxon>
        <taxon>Flavobacteriaceae</taxon>
        <taxon>Arenibacter</taxon>
    </lineage>
</organism>
<reference evidence="4" key="1">
    <citation type="journal article" date="2019" name="Int. J. Syst. Evol. Microbiol.">
        <title>The Global Catalogue of Microorganisms (GCM) 10K type strain sequencing project: providing services to taxonomists for standard genome sequencing and annotation.</title>
        <authorList>
            <consortium name="The Broad Institute Genomics Platform"/>
            <consortium name="The Broad Institute Genome Sequencing Center for Infectious Disease"/>
            <person name="Wu L."/>
            <person name="Ma J."/>
        </authorList>
    </citation>
    <scope>NUCLEOTIDE SEQUENCE [LARGE SCALE GENOMIC DNA]</scope>
    <source>
        <strain evidence="4">KCTC 52924</strain>
    </source>
</reference>
<protein>
    <submittedName>
        <fullName evidence="3">Uncharacterized protein</fullName>
    </submittedName>
</protein>
<accession>A0ABW5VGA8</accession>
<evidence type="ECO:0000313" key="3">
    <source>
        <dbReference type="EMBL" id="MFD2790722.1"/>
    </source>
</evidence>